<gene>
    <name evidence="1" type="ORF">SAMN06296036_107239</name>
</gene>
<keyword evidence="2" id="KW-1185">Reference proteome</keyword>
<evidence type="ECO:0000313" key="1">
    <source>
        <dbReference type="EMBL" id="SMF22801.1"/>
    </source>
</evidence>
<proteinExistence type="predicted"/>
<dbReference type="Proteomes" id="UP000192907">
    <property type="component" value="Unassembled WGS sequence"/>
</dbReference>
<reference evidence="2" key="1">
    <citation type="submission" date="2017-04" db="EMBL/GenBank/DDBJ databases">
        <authorList>
            <person name="Varghese N."/>
            <person name="Submissions S."/>
        </authorList>
    </citation>
    <scope>NUCLEOTIDE SEQUENCE [LARGE SCALE GENOMIC DNA]</scope>
    <source>
        <strain evidence="2">RKEM611</strain>
    </source>
</reference>
<name>A0A1Y6BQG2_9BACT</name>
<dbReference type="RefSeq" id="WP_132318207.1">
    <property type="nucleotide sequence ID" value="NZ_FWZT01000007.1"/>
</dbReference>
<dbReference type="EMBL" id="FWZT01000007">
    <property type="protein sequence ID" value="SMF22801.1"/>
    <property type="molecule type" value="Genomic_DNA"/>
</dbReference>
<sequence>MRFRLLITVTISIILYSSAVSMFSQSSNSSSSITTESEPARSIDISQIWGASKLGDFSMPDDSFYDTYEPKVEQLIIEQESEVISEDIRLLRYRLGGDEDLLEYVEMTRDILPSIEDELSDLHSRKQEVCFDLTEICRVVENILRIEARVERLRDLRKISTYPDLQSDLSYSLSVLLASLEDEKSYLDHLLLDQAIDSIVVQEVEGLVATQVDYEAVIDRHYATASL</sequence>
<evidence type="ECO:0000313" key="2">
    <source>
        <dbReference type="Proteomes" id="UP000192907"/>
    </source>
</evidence>
<accession>A0A1Y6BQG2</accession>
<organism evidence="1 2">
    <name type="scientific">Pseudobacteriovorax antillogorgiicola</name>
    <dbReference type="NCBI Taxonomy" id="1513793"/>
    <lineage>
        <taxon>Bacteria</taxon>
        <taxon>Pseudomonadati</taxon>
        <taxon>Bdellovibrionota</taxon>
        <taxon>Oligoflexia</taxon>
        <taxon>Oligoflexales</taxon>
        <taxon>Pseudobacteriovoracaceae</taxon>
        <taxon>Pseudobacteriovorax</taxon>
    </lineage>
</organism>
<protein>
    <submittedName>
        <fullName evidence="1">Uncharacterized protein</fullName>
    </submittedName>
</protein>
<dbReference type="AlphaFoldDB" id="A0A1Y6BQG2"/>